<evidence type="ECO:0000259" key="2">
    <source>
        <dbReference type="Pfam" id="PF12937"/>
    </source>
</evidence>
<dbReference type="SUPFAM" id="SSF52047">
    <property type="entry name" value="RNI-like"/>
    <property type="match status" value="1"/>
</dbReference>
<proteinExistence type="predicted"/>
<dbReference type="AlphaFoldDB" id="A0A409VTI6"/>
<reference evidence="3 4" key="1">
    <citation type="journal article" date="2018" name="Evol. Lett.">
        <title>Horizontal gene cluster transfer increased hallucinogenic mushroom diversity.</title>
        <authorList>
            <person name="Reynolds H.T."/>
            <person name="Vijayakumar V."/>
            <person name="Gluck-Thaler E."/>
            <person name="Korotkin H.B."/>
            <person name="Matheny P.B."/>
            <person name="Slot J.C."/>
        </authorList>
    </citation>
    <scope>NUCLEOTIDE SEQUENCE [LARGE SCALE GENOMIC DNA]</scope>
    <source>
        <strain evidence="3 4">SRW20</strain>
    </source>
</reference>
<dbReference type="EMBL" id="NHYE01005569">
    <property type="protein sequence ID" value="PPQ69553.1"/>
    <property type="molecule type" value="Genomic_DNA"/>
</dbReference>
<dbReference type="SMART" id="SM00367">
    <property type="entry name" value="LRR_CC"/>
    <property type="match status" value="2"/>
</dbReference>
<gene>
    <name evidence="3" type="ORF">CVT26_001555</name>
</gene>
<dbReference type="STRING" id="231916.A0A409VTI6"/>
<organism evidence="3 4">
    <name type="scientific">Gymnopilus dilepis</name>
    <dbReference type="NCBI Taxonomy" id="231916"/>
    <lineage>
        <taxon>Eukaryota</taxon>
        <taxon>Fungi</taxon>
        <taxon>Dikarya</taxon>
        <taxon>Basidiomycota</taxon>
        <taxon>Agaricomycotina</taxon>
        <taxon>Agaricomycetes</taxon>
        <taxon>Agaricomycetidae</taxon>
        <taxon>Agaricales</taxon>
        <taxon>Agaricineae</taxon>
        <taxon>Hymenogastraceae</taxon>
        <taxon>Gymnopilus</taxon>
    </lineage>
</organism>
<protein>
    <recommendedName>
        <fullName evidence="2">F-box domain-containing protein</fullName>
    </recommendedName>
</protein>
<dbReference type="PANTHER" id="PTHR38926">
    <property type="entry name" value="F-BOX DOMAIN CONTAINING PROTEIN, EXPRESSED"/>
    <property type="match status" value="1"/>
</dbReference>
<dbReference type="InParanoid" id="A0A409VTI6"/>
<dbReference type="InterPro" id="IPR032675">
    <property type="entry name" value="LRR_dom_sf"/>
</dbReference>
<keyword evidence="1" id="KW-0175">Coiled coil</keyword>
<dbReference type="OrthoDB" id="3063971at2759"/>
<dbReference type="Pfam" id="PF12937">
    <property type="entry name" value="F-box-like"/>
    <property type="match status" value="1"/>
</dbReference>
<evidence type="ECO:0000313" key="3">
    <source>
        <dbReference type="EMBL" id="PPQ69553.1"/>
    </source>
</evidence>
<dbReference type="Proteomes" id="UP000284706">
    <property type="component" value="Unassembled WGS sequence"/>
</dbReference>
<evidence type="ECO:0000256" key="1">
    <source>
        <dbReference type="SAM" id="Coils"/>
    </source>
</evidence>
<evidence type="ECO:0000313" key="4">
    <source>
        <dbReference type="Proteomes" id="UP000284706"/>
    </source>
</evidence>
<dbReference type="PANTHER" id="PTHR38926:SF5">
    <property type="entry name" value="F-BOX AND LEUCINE-RICH REPEAT PROTEIN 6"/>
    <property type="match status" value="1"/>
</dbReference>
<dbReference type="InterPro" id="IPR036047">
    <property type="entry name" value="F-box-like_dom_sf"/>
</dbReference>
<keyword evidence="4" id="KW-1185">Reference proteome</keyword>
<dbReference type="SUPFAM" id="SSF81383">
    <property type="entry name" value="F-box domain"/>
    <property type="match status" value="1"/>
</dbReference>
<feature type="coiled-coil region" evidence="1">
    <location>
        <begin position="17"/>
        <end position="44"/>
    </location>
</feature>
<dbReference type="Gene3D" id="3.80.10.10">
    <property type="entry name" value="Ribonuclease Inhibitor"/>
    <property type="match status" value="1"/>
</dbReference>
<name>A0A409VTI6_9AGAR</name>
<dbReference type="InterPro" id="IPR001810">
    <property type="entry name" value="F-box_dom"/>
</dbReference>
<accession>A0A409VTI6</accession>
<feature type="domain" description="F-box" evidence="2">
    <location>
        <begin position="64"/>
        <end position="111"/>
    </location>
</feature>
<dbReference type="InterPro" id="IPR006553">
    <property type="entry name" value="Leu-rich_rpt_Cys-con_subtyp"/>
</dbReference>
<comment type="caution">
    <text evidence="3">The sequence shown here is derived from an EMBL/GenBank/DDBJ whole genome shotgun (WGS) entry which is preliminary data.</text>
</comment>
<dbReference type="Gene3D" id="1.20.1280.50">
    <property type="match status" value="1"/>
</dbReference>
<sequence>MLQLSEDVDVNAVYETIFKHERQIAALDDEIESLMSTIRQIQHRKQQHLLEIRKCKGKITLARRLPQEILAAIFEECVLDGWTRTPLVVSHVCTTWRKAALTPSVWSHIYVNLSARDPLQRTSLWLQRSQSTLLAIDLEVGADPSHLNSLMRMLLKEAHRWKHLTVKSVLLEPVNQILQACNQPTPQLRGVAVSIDQEFGISNNLDDDSHELIGLRTSFPVAPKLRALHITRNLLPGRNILPSFIVDLTLQLPCHHSSTSQSLSAIIHLLEELPQLQSFAMEVPNGHRQQFQSDIEQGHVVELLSLESLALMGANNIFGFLPHIVARSLSRLYLRSSLEYLQAEETGSWFLAFLQGSSPPLKILELRDLALDPQVYGRLFPLLPSLEDLRLHDSDVVDSVLERLKGPQGFCPLLKRLDLRWCGRLTGHALVEFVRSRLPAHMDSEIHPPALRCIEEITLINCSFVKEEDIINLAQMTLCRLIHRGPEDFCYAFGCCDNERYRRRLKQRTMFSSSGQRNRLNMRVIF</sequence>